<dbReference type="PANTHER" id="PTHR34187:SF2">
    <property type="entry name" value="DUF202 DOMAIN-CONTAINING PROTEIN"/>
    <property type="match status" value="1"/>
</dbReference>
<feature type="domain" description="DUF202" evidence="8">
    <location>
        <begin position="98"/>
        <end position="171"/>
    </location>
</feature>
<dbReference type="EMBL" id="HG793127">
    <property type="protein sequence ID" value="CDK26382.1"/>
    <property type="molecule type" value="Genomic_DNA"/>
</dbReference>
<sequence>MTKSATSRPSVSPTFTGLESVNVTEPFNGEMQNRTGSGADSPSFSNLSVRNREETRSRPPSIAAQGRQPSITTTTVRTPRHWWNYGSLLLENKGSVARDHLASERTFLAWLRTSLALASIGVGVTQLLKLSGTKGNENNALKRTNKALGLLFIVGALITLLVGTQRYFNIQQSLTKNVFPASKFGIGFLLLFVFSVSSHHTDFLLSINSN</sequence>
<dbReference type="InterPro" id="IPR003807">
    <property type="entry name" value="DUF202"/>
</dbReference>
<reference evidence="9" key="2">
    <citation type="submission" date="2014-02" db="EMBL/GenBank/DDBJ databases">
        <title>Complete DNA sequence of /Kuraishia capsulata/ illustrates novel genomic features among budding yeasts (/Saccharomycotina/).</title>
        <authorList>
            <person name="Morales L."/>
            <person name="Noel B."/>
            <person name="Porcel B."/>
            <person name="Marcet-Houben M."/>
            <person name="Hullo M-F."/>
            <person name="Sacerdot C."/>
            <person name="Tekaia F."/>
            <person name="Leh-Louis V."/>
            <person name="Despons L."/>
            <person name="Khanna V."/>
            <person name="Aury J-M."/>
            <person name="Barbe V."/>
            <person name="Couloux A."/>
            <person name="Labadie K."/>
            <person name="Pelletier E."/>
            <person name="Souciet J-L."/>
            <person name="Boekhout T."/>
            <person name="Gabaldon T."/>
            <person name="Wincker P."/>
            <person name="Dujon B."/>
        </authorList>
    </citation>
    <scope>NUCLEOTIDE SEQUENCE</scope>
    <source>
        <strain evidence="9">CBS 1993</strain>
    </source>
</reference>
<feature type="region of interest" description="Disordered" evidence="6">
    <location>
        <begin position="1"/>
        <end position="75"/>
    </location>
</feature>
<evidence type="ECO:0000256" key="5">
    <source>
        <dbReference type="ARBA" id="ARBA00023136"/>
    </source>
</evidence>
<evidence type="ECO:0000256" key="7">
    <source>
        <dbReference type="SAM" id="Phobius"/>
    </source>
</evidence>
<evidence type="ECO:0000256" key="4">
    <source>
        <dbReference type="ARBA" id="ARBA00022989"/>
    </source>
</evidence>
<keyword evidence="4 7" id="KW-1133">Transmembrane helix</keyword>
<dbReference type="AlphaFoldDB" id="W6MMZ6"/>
<accession>W6MMZ6</accession>
<evidence type="ECO:0000313" key="10">
    <source>
        <dbReference type="Proteomes" id="UP000019384"/>
    </source>
</evidence>
<dbReference type="Proteomes" id="UP000019384">
    <property type="component" value="Unassembled WGS sequence"/>
</dbReference>
<protein>
    <recommendedName>
        <fullName evidence="8">DUF202 domain-containing protein</fullName>
    </recommendedName>
</protein>
<dbReference type="PANTHER" id="PTHR34187">
    <property type="entry name" value="FGR18P"/>
    <property type="match status" value="1"/>
</dbReference>
<reference evidence="9" key="1">
    <citation type="submission" date="2013-12" db="EMBL/GenBank/DDBJ databases">
        <authorList>
            <person name="Genoscope - CEA"/>
        </authorList>
    </citation>
    <scope>NUCLEOTIDE SEQUENCE</scope>
    <source>
        <strain evidence="9">CBS 1993</strain>
    </source>
</reference>
<keyword evidence="3 7" id="KW-0812">Transmembrane</keyword>
<dbReference type="RefSeq" id="XP_022458388.1">
    <property type="nucleotide sequence ID" value="XM_022602600.1"/>
</dbReference>
<keyword evidence="2" id="KW-1003">Cell membrane</keyword>
<dbReference type="InterPro" id="IPR052053">
    <property type="entry name" value="IM_YidH-like"/>
</dbReference>
<evidence type="ECO:0000256" key="1">
    <source>
        <dbReference type="ARBA" id="ARBA00004651"/>
    </source>
</evidence>
<evidence type="ECO:0000256" key="2">
    <source>
        <dbReference type="ARBA" id="ARBA00022475"/>
    </source>
</evidence>
<dbReference type="Pfam" id="PF02656">
    <property type="entry name" value="DUF202"/>
    <property type="match status" value="1"/>
</dbReference>
<proteinExistence type="predicted"/>
<dbReference type="HOGENOM" id="CLU_1310318_0_0_1"/>
<feature type="compositionally biased region" description="Polar residues" evidence="6">
    <location>
        <begin position="1"/>
        <end position="49"/>
    </location>
</feature>
<feature type="transmembrane region" description="Helical" evidence="7">
    <location>
        <begin position="180"/>
        <end position="200"/>
    </location>
</feature>
<evidence type="ECO:0000259" key="8">
    <source>
        <dbReference type="Pfam" id="PF02656"/>
    </source>
</evidence>
<dbReference type="OrthoDB" id="199599at2759"/>
<dbReference type="GeneID" id="34519776"/>
<name>W6MMZ6_9ASCO</name>
<evidence type="ECO:0000313" key="9">
    <source>
        <dbReference type="EMBL" id="CDK26382.1"/>
    </source>
</evidence>
<organism evidence="9 10">
    <name type="scientific">Kuraishia capsulata CBS 1993</name>
    <dbReference type="NCBI Taxonomy" id="1382522"/>
    <lineage>
        <taxon>Eukaryota</taxon>
        <taxon>Fungi</taxon>
        <taxon>Dikarya</taxon>
        <taxon>Ascomycota</taxon>
        <taxon>Saccharomycotina</taxon>
        <taxon>Pichiomycetes</taxon>
        <taxon>Pichiales</taxon>
        <taxon>Pichiaceae</taxon>
        <taxon>Kuraishia</taxon>
    </lineage>
</organism>
<evidence type="ECO:0000256" key="6">
    <source>
        <dbReference type="SAM" id="MobiDB-lite"/>
    </source>
</evidence>
<keyword evidence="5 7" id="KW-0472">Membrane</keyword>
<keyword evidence="10" id="KW-1185">Reference proteome</keyword>
<feature type="transmembrane region" description="Helical" evidence="7">
    <location>
        <begin position="148"/>
        <end position="168"/>
    </location>
</feature>
<feature type="transmembrane region" description="Helical" evidence="7">
    <location>
        <begin position="107"/>
        <end position="128"/>
    </location>
</feature>
<evidence type="ECO:0000256" key="3">
    <source>
        <dbReference type="ARBA" id="ARBA00022692"/>
    </source>
</evidence>
<comment type="subcellular location">
    <subcellularLocation>
        <location evidence="1">Cell membrane</location>
        <topology evidence="1">Multi-pass membrane protein</topology>
    </subcellularLocation>
</comment>
<dbReference type="GO" id="GO:0005886">
    <property type="term" value="C:plasma membrane"/>
    <property type="evidence" value="ECO:0007669"/>
    <property type="project" value="UniProtKB-SubCell"/>
</dbReference>
<gene>
    <name evidence="9" type="ORF">KUCA_T00002354001</name>
</gene>